<dbReference type="InterPro" id="IPR052523">
    <property type="entry name" value="Trichothecene_AcTrans"/>
</dbReference>
<name>A0A1L6JBT1_9SPHN</name>
<reference evidence="3 5" key="3">
    <citation type="submission" date="2018-07" db="EMBL/GenBank/DDBJ databases">
        <title>Genomic and Epidemiologic Investigation of an Indolent Hospital Outbreak.</title>
        <authorList>
            <person name="Johnson R.C."/>
            <person name="Deming C."/>
            <person name="Conlan S."/>
            <person name="Zellmer C.J."/>
            <person name="Michelin A.V."/>
            <person name="Lee-Lin S."/>
            <person name="Thomas P.J."/>
            <person name="Park M."/>
            <person name="Weingarten R.A."/>
            <person name="Less J."/>
            <person name="Dekker J.P."/>
            <person name="Frank K.M."/>
            <person name="Musser K.A."/>
            <person name="Mcquiston J.R."/>
            <person name="Henderson D.K."/>
            <person name="Lau A.F."/>
            <person name="Palmore T.N."/>
            <person name="Segre J.A."/>
        </authorList>
    </citation>
    <scope>NUCLEOTIDE SEQUENCE [LARGE SCALE GENOMIC DNA]</scope>
    <source>
        <strain evidence="3 5">SK-NIH.Env10_0317</strain>
    </source>
</reference>
<dbReference type="PANTHER" id="PTHR42791:SF1">
    <property type="entry name" value="N-ACETYLTRANSFERASE DOMAIN-CONTAINING PROTEIN"/>
    <property type="match status" value="1"/>
</dbReference>
<keyword evidence="4" id="KW-1185">Reference proteome</keyword>
<organism evidence="2 4">
    <name type="scientific">Sphingomonas koreensis</name>
    <dbReference type="NCBI Taxonomy" id="93064"/>
    <lineage>
        <taxon>Bacteria</taxon>
        <taxon>Pseudomonadati</taxon>
        <taxon>Pseudomonadota</taxon>
        <taxon>Alphaproteobacteria</taxon>
        <taxon>Sphingomonadales</taxon>
        <taxon>Sphingomonadaceae</taxon>
        <taxon>Sphingomonas</taxon>
    </lineage>
</organism>
<dbReference type="OrthoDB" id="8221829at2"/>
<dbReference type="EMBL" id="QQWO01000009">
    <property type="protein sequence ID" value="RSV02595.1"/>
    <property type="molecule type" value="Genomic_DNA"/>
</dbReference>
<reference evidence="2" key="1">
    <citation type="submission" date="2016-12" db="EMBL/GenBank/DDBJ databases">
        <title>Whole genome sequencing of Sphingomonas koreensis.</title>
        <authorList>
            <person name="Conlan S."/>
            <person name="Thomas P.J."/>
            <person name="Mullikin J."/>
            <person name="Palmore T.N."/>
            <person name="Frank K.M."/>
            <person name="Segre J.A."/>
        </authorList>
    </citation>
    <scope>NUCLEOTIDE SEQUENCE</scope>
    <source>
        <strain evidence="2">ABOJV</strain>
    </source>
</reference>
<proteinExistence type="predicted"/>
<dbReference type="Pfam" id="PF00583">
    <property type="entry name" value="Acetyltransf_1"/>
    <property type="match status" value="1"/>
</dbReference>
<dbReference type="AlphaFoldDB" id="A0A1L6JBT1"/>
<dbReference type="GO" id="GO:0016747">
    <property type="term" value="F:acyltransferase activity, transferring groups other than amino-acyl groups"/>
    <property type="evidence" value="ECO:0007669"/>
    <property type="project" value="InterPro"/>
</dbReference>
<dbReference type="STRING" id="93064.BRX40_13980"/>
<dbReference type="EMBL" id="CP018820">
    <property type="protein sequence ID" value="APR53389.1"/>
    <property type="molecule type" value="Genomic_DNA"/>
</dbReference>
<dbReference type="Proteomes" id="UP000185161">
    <property type="component" value="Chromosome"/>
</dbReference>
<feature type="domain" description="N-acetyltransferase" evidence="1">
    <location>
        <begin position="5"/>
        <end position="209"/>
    </location>
</feature>
<evidence type="ECO:0000313" key="5">
    <source>
        <dbReference type="Proteomes" id="UP000286681"/>
    </source>
</evidence>
<dbReference type="Gene3D" id="3.40.630.30">
    <property type="match status" value="1"/>
</dbReference>
<dbReference type="RefSeq" id="WP_075152027.1">
    <property type="nucleotide sequence ID" value="NZ_CP018820.1"/>
</dbReference>
<dbReference type="PANTHER" id="PTHR42791">
    <property type="entry name" value="GNAT FAMILY ACETYLTRANSFERASE"/>
    <property type="match status" value="1"/>
</dbReference>
<dbReference type="KEGG" id="skr:BRX40_13980"/>
<dbReference type="InterPro" id="IPR000182">
    <property type="entry name" value="GNAT_dom"/>
</dbReference>
<reference evidence="4" key="2">
    <citation type="submission" date="2016-12" db="EMBL/GenBank/DDBJ databases">
        <title>Whole genome sequencing of Sphingomonas sp. ABOJV.</title>
        <authorList>
            <person name="Conlan S."/>
            <person name="Thomas P.J."/>
            <person name="Mullikin J."/>
            <person name="Palmore T.N."/>
            <person name="Frank K.M."/>
            <person name="Segre J.A."/>
        </authorList>
    </citation>
    <scope>NUCLEOTIDE SEQUENCE [LARGE SCALE GENOMIC DNA]</scope>
    <source>
        <strain evidence="4">ABOJV</strain>
    </source>
</reference>
<accession>A0A1L6JBT1</accession>
<sequence>MADAIRIRDLHAGDRDDFIAVMAQAFEADPLFIKAFGLRGEGGWERRVTSFLSFMFDMNRLMRGTPRGLFVDGRLTAGALLDPPVSPLVSMFGAFASALRFLPVALALPVDGSAFLNSYTRRTRAAAPRGPHGYLVMVGVRPQAQGQGLGRRLVEDAIARTRGDPRAIGIALDTENEANVRLYEHLGFRKTASLDLGGVRAHCMVLPFGEPE</sequence>
<evidence type="ECO:0000313" key="3">
    <source>
        <dbReference type="EMBL" id="RSV02595.1"/>
    </source>
</evidence>
<dbReference type="Proteomes" id="UP000286681">
    <property type="component" value="Unassembled WGS sequence"/>
</dbReference>
<evidence type="ECO:0000313" key="2">
    <source>
        <dbReference type="EMBL" id="APR53389.1"/>
    </source>
</evidence>
<gene>
    <name evidence="2" type="ORF">BRX40_13980</name>
    <name evidence="3" type="ORF">CA257_11885</name>
</gene>
<dbReference type="CDD" id="cd04301">
    <property type="entry name" value="NAT_SF"/>
    <property type="match status" value="1"/>
</dbReference>
<evidence type="ECO:0000259" key="1">
    <source>
        <dbReference type="PROSITE" id="PS51186"/>
    </source>
</evidence>
<dbReference type="InterPro" id="IPR016181">
    <property type="entry name" value="Acyl_CoA_acyltransferase"/>
</dbReference>
<dbReference type="GeneID" id="44133673"/>
<protein>
    <submittedName>
        <fullName evidence="3">GNAT family N-acetyltransferase</fullName>
    </submittedName>
</protein>
<evidence type="ECO:0000313" key="4">
    <source>
        <dbReference type="Proteomes" id="UP000185161"/>
    </source>
</evidence>
<dbReference type="PROSITE" id="PS51186">
    <property type="entry name" value="GNAT"/>
    <property type="match status" value="1"/>
</dbReference>
<dbReference type="SUPFAM" id="SSF55729">
    <property type="entry name" value="Acyl-CoA N-acyltransferases (Nat)"/>
    <property type="match status" value="1"/>
</dbReference>